<accession>A0AAW1KQC0</accession>
<sequence length="114" mass="12400">MYKKVWRKQPRSNPAVSSGRRFNVTVVTSGPSDEGFAPPISPGPRHRGEQFASIPEDHVLEEPVHKHLSDSRSGSPAPSWDFSNDSDSVGSHQLFETVAPPACARTMFGCIVAV</sequence>
<comment type="caution">
    <text evidence="2">The sequence shown here is derived from an EMBL/GenBank/DDBJ whole genome shotgun (WGS) entry which is preliminary data.</text>
</comment>
<keyword evidence="3" id="KW-1185">Reference proteome</keyword>
<proteinExistence type="predicted"/>
<reference evidence="2 3" key="1">
    <citation type="journal article" date="2024" name="BMC Genomics">
        <title>De novo assembly and annotation of Popillia japonica's genome with initial clues to its potential as an invasive pest.</title>
        <authorList>
            <person name="Cucini C."/>
            <person name="Boschi S."/>
            <person name="Funari R."/>
            <person name="Cardaioli E."/>
            <person name="Iannotti N."/>
            <person name="Marturano G."/>
            <person name="Paoli F."/>
            <person name="Bruttini M."/>
            <person name="Carapelli A."/>
            <person name="Frati F."/>
            <person name="Nardi F."/>
        </authorList>
    </citation>
    <scope>NUCLEOTIDE SEQUENCE [LARGE SCALE GENOMIC DNA]</scope>
    <source>
        <strain evidence="2">DMR45628</strain>
    </source>
</reference>
<name>A0AAW1KQC0_POPJA</name>
<dbReference type="EMBL" id="JASPKY010000189">
    <property type="protein sequence ID" value="KAK9722345.1"/>
    <property type="molecule type" value="Genomic_DNA"/>
</dbReference>
<feature type="compositionally biased region" description="Basic residues" evidence="1">
    <location>
        <begin position="1"/>
        <end position="10"/>
    </location>
</feature>
<evidence type="ECO:0000313" key="2">
    <source>
        <dbReference type="EMBL" id="KAK9722345.1"/>
    </source>
</evidence>
<feature type="region of interest" description="Disordered" evidence="1">
    <location>
        <begin position="1"/>
        <end position="87"/>
    </location>
</feature>
<dbReference type="AlphaFoldDB" id="A0AAW1KQC0"/>
<evidence type="ECO:0000256" key="1">
    <source>
        <dbReference type="SAM" id="MobiDB-lite"/>
    </source>
</evidence>
<protein>
    <submittedName>
        <fullName evidence="2">Uncharacterized protein</fullName>
    </submittedName>
</protein>
<feature type="compositionally biased region" description="Basic and acidic residues" evidence="1">
    <location>
        <begin position="55"/>
        <end position="70"/>
    </location>
</feature>
<evidence type="ECO:0000313" key="3">
    <source>
        <dbReference type="Proteomes" id="UP001458880"/>
    </source>
</evidence>
<dbReference type="Proteomes" id="UP001458880">
    <property type="component" value="Unassembled WGS sequence"/>
</dbReference>
<gene>
    <name evidence="2" type="ORF">QE152_g19723</name>
</gene>
<organism evidence="2 3">
    <name type="scientific">Popillia japonica</name>
    <name type="common">Japanese beetle</name>
    <dbReference type="NCBI Taxonomy" id="7064"/>
    <lineage>
        <taxon>Eukaryota</taxon>
        <taxon>Metazoa</taxon>
        <taxon>Ecdysozoa</taxon>
        <taxon>Arthropoda</taxon>
        <taxon>Hexapoda</taxon>
        <taxon>Insecta</taxon>
        <taxon>Pterygota</taxon>
        <taxon>Neoptera</taxon>
        <taxon>Endopterygota</taxon>
        <taxon>Coleoptera</taxon>
        <taxon>Polyphaga</taxon>
        <taxon>Scarabaeiformia</taxon>
        <taxon>Scarabaeidae</taxon>
        <taxon>Rutelinae</taxon>
        <taxon>Popillia</taxon>
    </lineage>
</organism>
<feature type="compositionally biased region" description="Polar residues" evidence="1">
    <location>
        <begin position="71"/>
        <end position="87"/>
    </location>
</feature>